<sequence length="422" mass="47226">MTQTIAVVLKGYPRLSESFIAQELLSLERAGFHLNLVSLRHPTDKARHPIHSEIKAPVNYLPEYLHEEPVRVFKGLTSSLRRRGFFQALRLFLKDLVRDPTRNRVRRFGQALVMAEELPPQTAWIYAHFIHTPCSVARYCSAIVGLDWSCSAHAKDIWTSPDWELSEKLNDMSWCVTCTSVGHKHLQSLANDPSRVHLVYHGLDLDRFPAFERPASTRDGTGNDPVRILTVGRAVEKKGLDTLIAALAQLPETLNWRWTHIGGGVLKDKLALQIKELGLENRAEMLGAKPQEFVLETCRESDLFVLPSRIAADGDRDGLPNVLIEAQSQGLACVSTPVSGIVELVEDGVNGLLTPPDDVARLRDAMAKLISNPGLRDEMAQRGERKVRTRFDHMSTMDDLVTLFEESGVQPLKHRHAVPVDA</sequence>
<comment type="caution">
    <text evidence="2">The sequence shown here is derived from an EMBL/GenBank/DDBJ whole genome shotgun (WGS) entry which is preliminary data.</text>
</comment>
<proteinExistence type="predicted"/>
<dbReference type="Gene3D" id="3.40.50.2000">
    <property type="entry name" value="Glycogen Phosphorylase B"/>
    <property type="match status" value="2"/>
</dbReference>
<dbReference type="CDD" id="cd03801">
    <property type="entry name" value="GT4_PimA-like"/>
    <property type="match status" value="1"/>
</dbReference>
<dbReference type="Proteomes" id="UP001196509">
    <property type="component" value="Unassembled WGS sequence"/>
</dbReference>
<dbReference type="PANTHER" id="PTHR12526">
    <property type="entry name" value="GLYCOSYLTRANSFERASE"/>
    <property type="match status" value="1"/>
</dbReference>
<evidence type="ECO:0000313" key="2">
    <source>
        <dbReference type="EMBL" id="MBW8636834.1"/>
    </source>
</evidence>
<dbReference type="RefSeq" id="WP_220227482.1">
    <property type="nucleotide sequence ID" value="NZ_JAICBX010000001.1"/>
</dbReference>
<dbReference type="Pfam" id="PF00534">
    <property type="entry name" value="Glycos_transf_1"/>
    <property type="match status" value="1"/>
</dbReference>
<name>A0AAE3CZN3_9HYPH</name>
<dbReference type="AlphaFoldDB" id="A0AAE3CZN3"/>
<keyword evidence="3" id="KW-1185">Reference proteome</keyword>
<dbReference type="EMBL" id="JAICBX010000001">
    <property type="protein sequence ID" value="MBW8636834.1"/>
    <property type="molecule type" value="Genomic_DNA"/>
</dbReference>
<dbReference type="InterPro" id="IPR001296">
    <property type="entry name" value="Glyco_trans_1"/>
</dbReference>
<dbReference type="GO" id="GO:0016757">
    <property type="term" value="F:glycosyltransferase activity"/>
    <property type="evidence" value="ECO:0007669"/>
    <property type="project" value="InterPro"/>
</dbReference>
<dbReference type="PANTHER" id="PTHR12526:SF630">
    <property type="entry name" value="GLYCOSYLTRANSFERASE"/>
    <property type="match status" value="1"/>
</dbReference>
<reference evidence="2" key="1">
    <citation type="submission" date="2021-08" db="EMBL/GenBank/DDBJ databases">
        <title>Hoeflea bacterium WL0058 sp. nov., isolated from the sediment.</title>
        <authorList>
            <person name="Wang L."/>
            <person name="Zhang D."/>
        </authorList>
    </citation>
    <scope>NUCLEOTIDE SEQUENCE</scope>
    <source>
        <strain evidence="2">WL0058</strain>
    </source>
</reference>
<evidence type="ECO:0000259" key="1">
    <source>
        <dbReference type="Pfam" id="PF00534"/>
    </source>
</evidence>
<feature type="domain" description="Glycosyl transferase family 1" evidence="1">
    <location>
        <begin position="223"/>
        <end position="385"/>
    </location>
</feature>
<gene>
    <name evidence="2" type="ORF">K1W69_06515</name>
</gene>
<dbReference type="SUPFAM" id="SSF53756">
    <property type="entry name" value="UDP-Glycosyltransferase/glycogen phosphorylase"/>
    <property type="match status" value="1"/>
</dbReference>
<accession>A0AAE3CZN3</accession>
<organism evidence="2 3">
    <name type="scientific">Flavimaribacter sediminis</name>
    <dbReference type="NCBI Taxonomy" id="2865987"/>
    <lineage>
        <taxon>Bacteria</taxon>
        <taxon>Pseudomonadati</taxon>
        <taxon>Pseudomonadota</taxon>
        <taxon>Alphaproteobacteria</taxon>
        <taxon>Hyphomicrobiales</taxon>
        <taxon>Rhizobiaceae</taxon>
        <taxon>Flavimaribacter</taxon>
    </lineage>
</organism>
<protein>
    <submittedName>
        <fullName evidence="2">Glycosyltransferase family 4 protein</fullName>
    </submittedName>
</protein>
<evidence type="ECO:0000313" key="3">
    <source>
        <dbReference type="Proteomes" id="UP001196509"/>
    </source>
</evidence>